<dbReference type="RefSeq" id="WP_013837809.1">
    <property type="nucleotide sequence ID" value="NC_015588.1"/>
</dbReference>
<dbReference type="GO" id="GO:0022857">
    <property type="term" value="F:transmembrane transporter activity"/>
    <property type="evidence" value="ECO:0007669"/>
    <property type="project" value="InterPro"/>
</dbReference>
<protein>
    <submittedName>
        <fullName evidence="7">Major facilitator superfamily MFS_1</fullName>
    </submittedName>
</protein>
<keyword evidence="4 5" id="KW-0472">Membrane</keyword>
<evidence type="ECO:0000256" key="1">
    <source>
        <dbReference type="ARBA" id="ARBA00004651"/>
    </source>
</evidence>
<keyword evidence="2 5" id="KW-0812">Transmembrane</keyword>
<feature type="transmembrane region" description="Helical" evidence="5">
    <location>
        <begin position="370"/>
        <end position="389"/>
    </location>
</feature>
<keyword evidence="8" id="KW-1185">Reference proteome</keyword>
<dbReference type="Proteomes" id="UP000009236">
    <property type="component" value="Chromosome"/>
</dbReference>
<dbReference type="GO" id="GO:0005886">
    <property type="term" value="C:plasma membrane"/>
    <property type="evidence" value="ECO:0007669"/>
    <property type="project" value="UniProtKB-SubCell"/>
</dbReference>
<dbReference type="SUPFAM" id="SSF103473">
    <property type="entry name" value="MFS general substrate transporter"/>
    <property type="match status" value="1"/>
</dbReference>
<sequence>MSTPSPASTGPSARAVRAASWAVLLVFALNGFGFASWASRIPSVRDGLDFSHAQMGLLLLTGAIGSMVALPLSGMISARLGAARTVLVFAAVCAVGYTIACFGVEAEAPLWVRVGLFVGGAGVGVWDAAMNLEGAVVEQHLGRSIMPRFHAGFSLGTVAGAGVGSLVAHVQVPLTWHLITVMVVDVVVVAFCVRAFLPTEGADGAAHASADAHAVDPAADPATAVEPSCGHSLRETLGTWREPRTLLVGLVVLAAALTEGAANDWVSLAVVDGFGTTESVGALGLAVFLASMTGARLVGTSLIDRLGRVPVLRLSGLAALVGVAVFALVPVLWVALLGVVVWGAGAALGFPMGMSAAADDPRRAALRVSVVSTIGYSAFFVGPALIGFLAEHTGYRLALLVIAVPVAIGLLVAGAARPLPQARQDAPSTLDA</sequence>
<dbReference type="CDD" id="cd17393">
    <property type="entry name" value="MFS_MosC_like"/>
    <property type="match status" value="1"/>
</dbReference>
<dbReference type="PANTHER" id="PTHR23514:SF13">
    <property type="entry name" value="INNER MEMBRANE PROTEIN YBJJ"/>
    <property type="match status" value="1"/>
</dbReference>
<evidence type="ECO:0000313" key="7">
    <source>
        <dbReference type="EMBL" id="AEG43415.1"/>
    </source>
</evidence>
<evidence type="ECO:0000256" key="5">
    <source>
        <dbReference type="SAM" id="Phobius"/>
    </source>
</evidence>
<feature type="transmembrane region" description="Helical" evidence="5">
    <location>
        <begin position="395"/>
        <end position="416"/>
    </location>
</feature>
<feature type="transmembrane region" description="Helical" evidence="5">
    <location>
        <begin position="282"/>
        <end position="299"/>
    </location>
</feature>
<gene>
    <name evidence="7" type="ordered locus">Isova_0628</name>
</gene>
<accession>F6FVT5</accession>
<dbReference type="AlphaFoldDB" id="F6FVT5"/>
<organism evidence="8">
    <name type="scientific">Isoptericola variabilis (strain 225)</name>
    <dbReference type="NCBI Taxonomy" id="743718"/>
    <lineage>
        <taxon>Bacteria</taxon>
        <taxon>Bacillati</taxon>
        <taxon>Actinomycetota</taxon>
        <taxon>Actinomycetes</taxon>
        <taxon>Micrococcales</taxon>
        <taxon>Promicromonosporaceae</taxon>
        <taxon>Isoptericola</taxon>
    </lineage>
</organism>
<comment type="subcellular location">
    <subcellularLocation>
        <location evidence="1">Cell membrane</location>
        <topology evidence="1">Multi-pass membrane protein</topology>
    </subcellularLocation>
</comment>
<feature type="transmembrane region" description="Helical" evidence="5">
    <location>
        <begin position="311"/>
        <end position="333"/>
    </location>
</feature>
<feature type="transmembrane region" description="Helical" evidence="5">
    <location>
        <begin position="85"/>
        <end position="104"/>
    </location>
</feature>
<dbReference type="InterPro" id="IPR020846">
    <property type="entry name" value="MFS_dom"/>
</dbReference>
<feature type="transmembrane region" description="Helical" evidence="5">
    <location>
        <begin position="110"/>
        <end position="129"/>
    </location>
</feature>
<evidence type="ECO:0000256" key="3">
    <source>
        <dbReference type="ARBA" id="ARBA00022989"/>
    </source>
</evidence>
<reference evidence="7 8" key="1">
    <citation type="submission" date="2011-05" db="EMBL/GenBank/DDBJ databases">
        <title>Complete sequence of Isoptericola variabilis 225.</title>
        <authorList>
            <consortium name="US DOE Joint Genome Institute"/>
            <person name="Lucas S."/>
            <person name="Han J."/>
            <person name="Lapidus A."/>
            <person name="Cheng J.-F."/>
            <person name="Goodwin L."/>
            <person name="Pitluck S."/>
            <person name="Peters L."/>
            <person name="Mikhailova N."/>
            <person name="Zeytun A."/>
            <person name="Han C."/>
            <person name="Tapia R."/>
            <person name="Land M."/>
            <person name="Hauser L."/>
            <person name="Kyrpides N."/>
            <person name="Ivanova N."/>
            <person name="Pagani I."/>
            <person name="Siebers A."/>
            <person name="Allgaier M."/>
            <person name="Thelen M."/>
            <person name="Hugenholtz P."/>
            <person name="Gladden J."/>
            <person name="Woyke T."/>
        </authorList>
    </citation>
    <scope>NUCLEOTIDE SEQUENCE [LARGE SCALE GENOMIC DNA]</scope>
    <source>
        <strain evidence="8">225</strain>
    </source>
</reference>
<dbReference type="Pfam" id="PF07690">
    <property type="entry name" value="MFS_1"/>
    <property type="match status" value="1"/>
</dbReference>
<dbReference type="Gene3D" id="1.20.1250.20">
    <property type="entry name" value="MFS general substrate transporter like domains"/>
    <property type="match status" value="2"/>
</dbReference>
<proteinExistence type="predicted"/>
<dbReference type="EMBL" id="CP002810">
    <property type="protein sequence ID" value="AEG43415.1"/>
    <property type="molecule type" value="Genomic_DNA"/>
</dbReference>
<evidence type="ECO:0000256" key="4">
    <source>
        <dbReference type="ARBA" id="ARBA00023136"/>
    </source>
</evidence>
<dbReference type="PANTHER" id="PTHR23514">
    <property type="entry name" value="BYPASS OF STOP CODON PROTEIN 6"/>
    <property type="match status" value="1"/>
</dbReference>
<dbReference type="PROSITE" id="PS50850">
    <property type="entry name" value="MFS"/>
    <property type="match status" value="1"/>
</dbReference>
<dbReference type="STRING" id="743718.Isova_0628"/>
<keyword evidence="3 5" id="KW-1133">Transmembrane helix</keyword>
<evidence type="ECO:0000259" key="6">
    <source>
        <dbReference type="PROSITE" id="PS50850"/>
    </source>
</evidence>
<dbReference type="InterPro" id="IPR036259">
    <property type="entry name" value="MFS_trans_sf"/>
</dbReference>
<evidence type="ECO:0000313" key="8">
    <source>
        <dbReference type="Proteomes" id="UP000009236"/>
    </source>
</evidence>
<dbReference type="eggNOG" id="COG2814">
    <property type="taxonomic scope" value="Bacteria"/>
</dbReference>
<dbReference type="InterPro" id="IPR051788">
    <property type="entry name" value="MFS_Transporter"/>
</dbReference>
<feature type="domain" description="Major facilitator superfamily (MFS) profile" evidence="6">
    <location>
        <begin position="19"/>
        <end position="421"/>
    </location>
</feature>
<feature type="transmembrane region" description="Helical" evidence="5">
    <location>
        <begin position="174"/>
        <end position="197"/>
    </location>
</feature>
<evidence type="ECO:0000256" key="2">
    <source>
        <dbReference type="ARBA" id="ARBA00022692"/>
    </source>
</evidence>
<dbReference type="KEGG" id="iva:Isova_0628"/>
<feature type="transmembrane region" description="Helical" evidence="5">
    <location>
        <begin position="149"/>
        <end position="168"/>
    </location>
</feature>
<dbReference type="InterPro" id="IPR011701">
    <property type="entry name" value="MFS"/>
</dbReference>
<dbReference type="HOGENOM" id="CLU_035309_0_0_11"/>
<feature type="transmembrane region" description="Helical" evidence="5">
    <location>
        <begin position="54"/>
        <end position="73"/>
    </location>
</feature>
<name>F6FVT5_ISOV2</name>